<gene>
    <name evidence="3" type="ORF">POM88_041755</name>
</gene>
<accession>A0AAD8HGZ7</accession>
<dbReference type="Proteomes" id="UP001237642">
    <property type="component" value="Unassembled WGS sequence"/>
</dbReference>
<reference evidence="3" key="2">
    <citation type="submission" date="2023-05" db="EMBL/GenBank/DDBJ databases">
        <authorList>
            <person name="Schelkunov M.I."/>
        </authorList>
    </citation>
    <scope>NUCLEOTIDE SEQUENCE</scope>
    <source>
        <strain evidence="3">Hsosn_3</strain>
        <tissue evidence="3">Leaf</tissue>
    </source>
</reference>
<proteinExistence type="predicted"/>
<organism evidence="3 4">
    <name type="scientific">Heracleum sosnowskyi</name>
    <dbReference type="NCBI Taxonomy" id="360622"/>
    <lineage>
        <taxon>Eukaryota</taxon>
        <taxon>Viridiplantae</taxon>
        <taxon>Streptophyta</taxon>
        <taxon>Embryophyta</taxon>
        <taxon>Tracheophyta</taxon>
        <taxon>Spermatophyta</taxon>
        <taxon>Magnoliopsida</taxon>
        <taxon>eudicotyledons</taxon>
        <taxon>Gunneridae</taxon>
        <taxon>Pentapetalae</taxon>
        <taxon>asterids</taxon>
        <taxon>campanulids</taxon>
        <taxon>Apiales</taxon>
        <taxon>Apiaceae</taxon>
        <taxon>Apioideae</taxon>
        <taxon>apioid superclade</taxon>
        <taxon>Tordylieae</taxon>
        <taxon>Tordyliinae</taxon>
        <taxon>Heracleum</taxon>
    </lineage>
</organism>
<dbReference type="AlphaFoldDB" id="A0AAD8HGZ7"/>
<dbReference type="EMBL" id="JAUIZM010000009">
    <property type="protein sequence ID" value="KAK1366194.1"/>
    <property type="molecule type" value="Genomic_DNA"/>
</dbReference>
<comment type="caution">
    <text evidence="3">The sequence shown here is derived from an EMBL/GenBank/DDBJ whole genome shotgun (WGS) entry which is preliminary data.</text>
</comment>
<keyword evidence="4" id="KW-1185">Reference proteome</keyword>
<feature type="compositionally biased region" description="Basic and acidic residues" evidence="2">
    <location>
        <begin position="590"/>
        <end position="609"/>
    </location>
</feature>
<feature type="region of interest" description="Disordered" evidence="2">
    <location>
        <begin position="264"/>
        <end position="293"/>
    </location>
</feature>
<keyword evidence="1" id="KW-0175">Coiled coil</keyword>
<sequence length="967" mass="111335">MLIMKLSCYAIRRMLKLNRRRLWMQLNQRGMWMPEYLTSLGSNAKDLSPVAIYEAVNDVYKNQLKALHYLGKGLQSEISSIQEETDRSLTKLRNSYLSDFPKVDGILKEVQKTSTNVSMMDVTLAMVTDNIKKLASTLENQAKTTITTNAMLNVMWKNQYGDKLVDEVPLSDISKYDFARVKDQSLNSFKSQQLFSKVDGLEREVASLKDENRMLSTSLSQLNDKLDDQGTNITNILLVQQQMMTSMMRSMNLPIPGEAQDVLSDPKPKGEKGKEAIVKKKGGGPAKQSKLKGKLTEETIHPIILPPVEVINEQGQKSTVTTTFYPSTMPKHISTSQPAIPTPIAKPIQATLITEAKLQEVANSNIYHDEAFLEFLKATYKNAQGDAQAYRQKLRESIKYFTVAVRKIRDVYLREIIMVCKDNCLWHLAFQTLEKLKFTEVSIILELIEKSGVNNKSLYNDLEMDQNQRLPEVIPKPRTIIFQSLSKVRSIDQLVIPKDLTMKNNTKINQVLQMLRAKKGVKTAEELEMIHILQSFLIHGVLPEPVKEKNMKKDGEDDDEEKTYRRRSHSRSDKDGPSDSSRSKSSKKSKTSEPELPQKKGEATKEISRKHLHKVTASGVLQWSKGRGMKLLPNDVAVKIKSPCSRKVPLVRHMKIKSVPKRMRITKKTGKLTNVVGIHVLPLDEDYDEDALAFLRAQRIFEVKVKLDHLEIKYTDGRERIMKQGGWQYFYKYELERINALLNFEEKEERTWKIDIARFLKLHADYEEDMRKENEEKNIQREKEMAEMEERAKELRQKGMCRVKQNPYIVEYKNSHGGQSKIRMEFLDSYVESALKAAIDDLKGSPLIEELIAREELQEAIIDMKRKEEIRKKKIYDDLLEKQLEAEAAEQQKLVIRHEIVPKDLTHNLGEIVRLKTCLNTTINKPTLCDYVTLHDLVISITGIEYRPLNNYPGRSSEVFMQQDRVE</sequence>
<evidence type="ECO:0000313" key="3">
    <source>
        <dbReference type="EMBL" id="KAK1366194.1"/>
    </source>
</evidence>
<evidence type="ECO:0000256" key="1">
    <source>
        <dbReference type="SAM" id="Coils"/>
    </source>
</evidence>
<protein>
    <submittedName>
        <fullName evidence="3">Uncharacterized protein</fullName>
    </submittedName>
</protein>
<feature type="compositionally biased region" description="Basic and acidic residues" evidence="2">
    <location>
        <begin position="264"/>
        <end position="278"/>
    </location>
</feature>
<name>A0AAD8HGZ7_9APIA</name>
<feature type="region of interest" description="Disordered" evidence="2">
    <location>
        <begin position="547"/>
        <end position="611"/>
    </location>
</feature>
<feature type="coiled-coil region" evidence="1">
    <location>
        <begin position="756"/>
        <end position="798"/>
    </location>
</feature>
<feature type="coiled-coil region" evidence="1">
    <location>
        <begin position="191"/>
        <end position="225"/>
    </location>
</feature>
<reference evidence="3" key="1">
    <citation type="submission" date="2023-02" db="EMBL/GenBank/DDBJ databases">
        <title>Genome of toxic invasive species Heracleum sosnowskyi carries increased number of genes despite the absence of recent whole-genome duplications.</title>
        <authorList>
            <person name="Schelkunov M."/>
            <person name="Shtratnikova V."/>
            <person name="Makarenko M."/>
            <person name="Klepikova A."/>
            <person name="Omelchenko D."/>
            <person name="Novikova G."/>
            <person name="Obukhova E."/>
            <person name="Bogdanov V."/>
            <person name="Penin A."/>
            <person name="Logacheva M."/>
        </authorList>
    </citation>
    <scope>NUCLEOTIDE SEQUENCE</scope>
    <source>
        <strain evidence="3">Hsosn_3</strain>
        <tissue evidence="3">Leaf</tissue>
    </source>
</reference>
<evidence type="ECO:0000313" key="4">
    <source>
        <dbReference type="Proteomes" id="UP001237642"/>
    </source>
</evidence>
<evidence type="ECO:0000256" key="2">
    <source>
        <dbReference type="SAM" id="MobiDB-lite"/>
    </source>
</evidence>